<keyword evidence="3" id="KW-0645">Protease</keyword>
<dbReference type="eggNOG" id="COG1266">
    <property type="taxonomic scope" value="Bacteria"/>
</dbReference>
<keyword evidence="1" id="KW-0472">Membrane</keyword>
<dbReference type="HOGENOM" id="CLU_051806_3_0_3"/>
<protein>
    <submittedName>
        <fullName evidence="3">Metal-dependent membrane protease</fullName>
    </submittedName>
</protein>
<evidence type="ECO:0000256" key="1">
    <source>
        <dbReference type="SAM" id="Phobius"/>
    </source>
</evidence>
<proteinExistence type="predicted"/>
<keyword evidence="4" id="KW-1185">Reference proteome</keyword>
<evidence type="ECO:0000313" key="3">
    <source>
        <dbReference type="EMBL" id="ABW29649.1"/>
    </source>
</evidence>
<feature type="transmembrane region" description="Helical" evidence="1">
    <location>
        <begin position="169"/>
        <end position="188"/>
    </location>
</feature>
<name>B0C1B4_ACAM1</name>
<dbReference type="Pfam" id="PF02517">
    <property type="entry name" value="Rce1-like"/>
    <property type="match status" value="1"/>
</dbReference>
<dbReference type="RefSeq" id="WP_012164948.1">
    <property type="nucleotide sequence ID" value="NC_009925.1"/>
</dbReference>
<dbReference type="EMBL" id="CP000828">
    <property type="protein sequence ID" value="ABW29649.1"/>
    <property type="molecule type" value="Genomic_DNA"/>
</dbReference>
<dbReference type="Proteomes" id="UP000000268">
    <property type="component" value="Chromosome"/>
</dbReference>
<keyword evidence="1" id="KW-1133">Transmembrane helix</keyword>
<feature type="transmembrane region" description="Helical" evidence="1">
    <location>
        <begin position="194"/>
        <end position="213"/>
    </location>
</feature>
<feature type="transmembrane region" description="Helical" evidence="1">
    <location>
        <begin position="268"/>
        <end position="286"/>
    </location>
</feature>
<dbReference type="GO" id="GO:0080120">
    <property type="term" value="P:CAAX-box protein maturation"/>
    <property type="evidence" value="ECO:0007669"/>
    <property type="project" value="UniProtKB-ARBA"/>
</dbReference>
<gene>
    <name evidence="3" type="ordered locus">AM1_4674</name>
</gene>
<dbReference type="PANTHER" id="PTHR39430:SF1">
    <property type="entry name" value="PROTEASE"/>
    <property type="match status" value="1"/>
</dbReference>
<dbReference type="InterPro" id="IPR003675">
    <property type="entry name" value="Rce1/LyrA-like_dom"/>
</dbReference>
<feature type="transmembrane region" description="Helical" evidence="1">
    <location>
        <begin position="92"/>
        <end position="110"/>
    </location>
</feature>
<dbReference type="KEGG" id="amr:AM1_4674"/>
<evidence type="ECO:0000259" key="2">
    <source>
        <dbReference type="Pfam" id="PF02517"/>
    </source>
</evidence>
<feature type="transmembrane region" description="Helical" evidence="1">
    <location>
        <begin position="53"/>
        <end position="71"/>
    </location>
</feature>
<accession>B0C1B4</accession>
<dbReference type="AlphaFoldDB" id="B0C1B4"/>
<dbReference type="OrthoDB" id="324900at2"/>
<sequence length="303" mass="34403">MSIELRTIFFGRRPRRLRAGWRIVVQNGLELVLYIFLHFIFFRNVSDATQQAFIFDKLLFVAATTLSIYLARRYLDRHSFDSIGLEVNIWMLWDLLFGFLLAGVLMGGIYTIEYQAGWLKFIGYRWQQDSMGTVVAETLAGLLVLGLCPSWQEELTYRGYYLQNIKEGLNLALAIVLTSIFFAARHIGNANAGALSTIIIFLAGLWLAFAWLVTQQLWLPLGIHAGWNFFEGVVFGFPVSGFTSFHWIDHRVTGPVWITGGAFGPEAGVISIVAIIIGFVAIFGWSRWRRYLAQRLQAQSSKT</sequence>
<feature type="transmembrane region" description="Helical" evidence="1">
    <location>
        <begin position="21"/>
        <end position="41"/>
    </location>
</feature>
<keyword evidence="3" id="KW-0378">Hydrolase</keyword>
<dbReference type="GO" id="GO:0006508">
    <property type="term" value="P:proteolysis"/>
    <property type="evidence" value="ECO:0007669"/>
    <property type="project" value="UniProtKB-KW"/>
</dbReference>
<feature type="transmembrane region" description="Helical" evidence="1">
    <location>
        <begin position="130"/>
        <end position="148"/>
    </location>
</feature>
<dbReference type="TCDB" id="9.B.2.1.6">
    <property type="family name" value="the integral membrane caax protease-2 (caax protease2) family"/>
</dbReference>
<dbReference type="PANTHER" id="PTHR39430">
    <property type="entry name" value="MEMBRANE-ASSOCIATED PROTEASE-RELATED"/>
    <property type="match status" value="1"/>
</dbReference>
<keyword evidence="1" id="KW-0812">Transmembrane</keyword>
<feature type="domain" description="CAAX prenyl protease 2/Lysostaphin resistance protein A-like" evidence="2">
    <location>
        <begin position="138"/>
        <end position="230"/>
    </location>
</feature>
<evidence type="ECO:0000313" key="4">
    <source>
        <dbReference type="Proteomes" id="UP000000268"/>
    </source>
</evidence>
<feature type="transmembrane region" description="Helical" evidence="1">
    <location>
        <begin position="225"/>
        <end position="248"/>
    </location>
</feature>
<reference evidence="3 4" key="1">
    <citation type="journal article" date="2008" name="Proc. Natl. Acad. Sci. U.S.A.">
        <title>Niche adaptation and genome expansion in the chlorophyll d-producing cyanobacterium Acaryochloris marina.</title>
        <authorList>
            <person name="Swingley W.D."/>
            <person name="Chen M."/>
            <person name="Cheung P.C."/>
            <person name="Conrad A.L."/>
            <person name="Dejesa L.C."/>
            <person name="Hao J."/>
            <person name="Honchak B.M."/>
            <person name="Karbach L.E."/>
            <person name="Kurdoglu A."/>
            <person name="Lahiri S."/>
            <person name="Mastrian S.D."/>
            <person name="Miyashita H."/>
            <person name="Page L."/>
            <person name="Ramakrishna P."/>
            <person name="Satoh S."/>
            <person name="Sattley W.M."/>
            <person name="Shimada Y."/>
            <person name="Taylor H.L."/>
            <person name="Tomo T."/>
            <person name="Tsuchiya T."/>
            <person name="Wang Z.T."/>
            <person name="Raymond J."/>
            <person name="Mimuro M."/>
            <person name="Blankenship R.E."/>
            <person name="Touchman J.W."/>
        </authorList>
    </citation>
    <scope>NUCLEOTIDE SEQUENCE [LARGE SCALE GENOMIC DNA]</scope>
    <source>
        <strain evidence="4">MBIC 11017</strain>
    </source>
</reference>
<dbReference type="STRING" id="329726.AM1_4674"/>
<organism evidence="3 4">
    <name type="scientific">Acaryochloris marina (strain MBIC 11017)</name>
    <dbReference type="NCBI Taxonomy" id="329726"/>
    <lineage>
        <taxon>Bacteria</taxon>
        <taxon>Bacillati</taxon>
        <taxon>Cyanobacteriota</taxon>
        <taxon>Cyanophyceae</taxon>
        <taxon>Acaryochloridales</taxon>
        <taxon>Acaryochloridaceae</taxon>
        <taxon>Acaryochloris</taxon>
    </lineage>
</organism>
<dbReference type="GO" id="GO:0004175">
    <property type="term" value="F:endopeptidase activity"/>
    <property type="evidence" value="ECO:0007669"/>
    <property type="project" value="UniProtKB-ARBA"/>
</dbReference>